<dbReference type="CDD" id="cd00130">
    <property type="entry name" value="PAS"/>
    <property type="match status" value="1"/>
</dbReference>
<gene>
    <name evidence="2" type="ordered locus">DEFDS_2084</name>
</gene>
<dbReference type="NCBIfam" id="TIGR00229">
    <property type="entry name" value="sensory_box"/>
    <property type="match status" value="1"/>
</dbReference>
<dbReference type="PROSITE" id="PS50112">
    <property type="entry name" value="PAS"/>
    <property type="match status" value="1"/>
</dbReference>
<dbReference type="eggNOG" id="COG3290">
    <property type="taxonomic scope" value="Bacteria"/>
</dbReference>
<dbReference type="AlphaFoldDB" id="D3P9Z2"/>
<proteinExistence type="predicted"/>
<keyword evidence="3" id="KW-1185">Reference proteome</keyword>
<dbReference type="OrthoDB" id="3687827at2"/>
<dbReference type="HOGENOM" id="CLU_144643_0_0_0"/>
<dbReference type="InterPro" id="IPR013767">
    <property type="entry name" value="PAS_fold"/>
</dbReference>
<reference evidence="2 3" key="1">
    <citation type="journal article" date="2010" name="DNA Res.">
        <title>Bacterial lifestyle in a deep-sea hydrothermal vent chimney revealed by the genome sequence of the thermophilic bacterium Deferribacter desulfuricans SSM1.</title>
        <authorList>
            <person name="Takaki Y."/>
            <person name="Shimamura S."/>
            <person name="Nakagawa S."/>
            <person name="Fukuhara Y."/>
            <person name="Horikawa H."/>
            <person name="Ankai A."/>
            <person name="Harada T."/>
            <person name="Hosoyama A."/>
            <person name="Oguchi A."/>
            <person name="Fukui S."/>
            <person name="Fujita N."/>
            <person name="Takami H."/>
            <person name="Takai K."/>
        </authorList>
    </citation>
    <scope>NUCLEOTIDE SEQUENCE [LARGE SCALE GENOMIC DNA]</scope>
    <source>
        <strain evidence="3">DSM 14783 / JCM 11476 / NBRC 101012 / SSM1</strain>
    </source>
</reference>
<evidence type="ECO:0000313" key="2">
    <source>
        <dbReference type="EMBL" id="BAI81532.1"/>
    </source>
</evidence>
<sequence length="126" mass="14632">MDEKTIIKFVENAADAILAIDKEGIIRFWNSGASDLFRFSKEEAINSSLDIIIPEKLRQRHWEAFFNFVKTGRGKYSNEHLLSVPAITKNNKKIFVDFKLTTLTDNKGNIEYCFAIMRKKEKNKDL</sequence>
<dbReference type="EMBL" id="AP011529">
    <property type="protein sequence ID" value="BAI81532.1"/>
    <property type="molecule type" value="Genomic_DNA"/>
</dbReference>
<dbReference type="InterPro" id="IPR035965">
    <property type="entry name" value="PAS-like_dom_sf"/>
</dbReference>
<dbReference type="Proteomes" id="UP000001520">
    <property type="component" value="Chromosome"/>
</dbReference>
<feature type="domain" description="PAS" evidence="1">
    <location>
        <begin position="2"/>
        <end position="55"/>
    </location>
</feature>
<dbReference type="RefSeq" id="WP_013008777.1">
    <property type="nucleotide sequence ID" value="NC_013939.1"/>
</dbReference>
<dbReference type="InterPro" id="IPR000014">
    <property type="entry name" value="PAS"/>
</dbReference>
<organism evidence="2 3">
    <name type="scientific">Deferribacter desulfuricans (strain DSM 14783 / JCM 11476 / NBRC 101012 / SSM1)</name>
    <dbReference type="NCBI Taxonomy" id="639282"/>
    <lineage>
        <taxon>Bacteria</taxon>
        <taxon>Pseudomonadati</taxon>
        <taxon>Deferribacterota</taxon>
        <taxon>Deferribacteres</taxon>
        <taxon>Deferribacterales</taxon>
        <taxon>Deferribacteraceae</taxon>
        <taxon>Deferribacter</taxon>
    </lineage>
</organism>
<dbReference type="STRING" id="639282.DEFDS_2084"/>
<dbReference type="GO" id="GO:0006355">
    <property type="term" value="P:regulation of DNA-templated transcription"/>
    <property type="evidence" value="ECO:0007669"/>
    <property type="project" value="InterPro"/>
</dbReference>
<dbReference type="Pfam" id="PF00989">
    <property type="entry name" value="PAS"/>
    <property type="match status" value="1"/>
</dbReference>
<name>D3P9Z2_DEFDS</name>
<protein>
    <recommendedName>
        <fullName evidence="1">PAS domain-containing protein</fullName>
    </recommendedName>
</protein>
<evidence type="ECO:0000313" key="3">
    <source>
        <dbReference type="Proteomes" id="UP000001520"/>
    </source>
</evidence>
<dbReference type="SMART" id="SM00091">
    <property type="entry name" value="PAS"/>
    <property type="match status" value="1"/>
</dbReference>
<evidence type="ECO:0000259" key="1">
    <source>
        <dbReference type="PROSITE" id="PS50112"/>
    </source>
</evidence>
<dbReference type="KEGG" id="ddf:DEFDS_2084"/>
<dbReference type="SUPFAM" id="SSF55785">
    <property type="entry name" value="PYP-like sensor domain (PAS domain)"/>
    <property type="match status" value="1"/>
</dbReference>
<dbReference type="Gene3D" id="3.30.450.20">
    <property type="entry name" value="PAS domain"/>
    <property type="match status" value="1"/>
</dbReference>
<accession>D3P9Z2</accession>